<organism evidence="5 6">
    <name type="scientific">Plutella xylostella</name>
    <name type="common">Diamondback moth</name>
    <name type="synonym">Plutella maculipennis</name>
    <dbReference type="NCBI Taxonomy" id="51655"/>
    <lineage>
        <taxon>Eukaryota</taxon>
        <taxon>Metazoa</taxon>
        <taxon>Ecdysozoa</taxon>
        <taxon>Arthropoda</taxon>
        <taxon>Hexapoda</taxon>
        <taxon>Insecta</taxon>
        <taxon>Pterygota</taxon>
        <taxon>Neoptera</taxon>
        <taxon>Endopterygota</taxon>
        <taxon>Lepidoptera</taxon>
        <taxon>Glossata</taxon>
        <taxon>Ditrysia</taxon>
        <taxon>Yponomeutoidea</taxon>
        <taxon>Plutellidae</taxon>
        <taxon>Plutella</taxon>
    </lineage>
</organism>
<feature type="signal peptide" evidence="3">
    <location>
        <begin position="1"/>
        <end position="19"/>
    </location>
</feature>
<feature type="domain" description="Partial AB-hydrolase lipase" evidence="4">
    <location>
        <begin position="52"/>
        <end position="112"/>
    </location>
</feature>
<keyword evidence="2" id="KW-0442">Lipid degradation</keyword>
<evidence type="ECO:0000256" key="1">
    <source>
        <dbReference type="ARBA" id="ARBA00010701"/>
    </source>
</evidence>
<dbReference type="InterPro" id="IPR025483">
    <property type="entry name" value="Lipase_euk"/>
</dbReference>
<keyword evidence="6" id="KW-1185">Reference proteome</keyword>
<proteinExistence type="inferred from homology"/>
<keyword evidence="2" id="KW-0378">Hydrolase</keyword>
<evidence type="ECO:0000256" key="2">
    <source>
        <dbReference type="PIRNR" id="PIRNR000862"/>
    </source>
</evidence>
<name>A0ABQ7PU67_PLUXY</name>
<keyword evidence="3" id="KW-0732">Signal</keyword>
<comment type="caution">
    <text evidence="5">The sequence shown here is derived from an EMBL/GenBank/DDBJ whole genome shotgun (WGS) entry which is preliminary data.</text>
</comment>
<feature type="chain" id="PRO_5045672695" description="Lipase" evidence="3">
    <location>
        <begin position="20"/>
        <end position="425"/>
    </location>
</feature>
<dbReference type="Pfam" id="PF04083">
    <property type="entry name" value="Abhydro_lipase"/>
    <property type="match status" value="1"/>
</dbReference>
<sequence length="425" mass="47545">MLVRNVVCFLLVALAVGSATPNIFSLVKEVNDLADFESRVSNNIDEDADLDVPELITKYKYPLEIHEVTTEDGYILQLHRIPHGRDRHTAPRPDRPLALVVHGLTLSSSVFIDTGPGNGLGYILAENGFDVWLANTRGNMYSRRHRRLNPDSILSNDYWDFSWEEVGTFDLPATIDYILKTTKRSRLHYIGYSQGTTAFFVMGAMRPEYNDKIISSHHLAPTVIMEHADNLLLKALAPLTGSVSTITSLLGIGEFIPNTEILRMAGQAACNDDAFTQPLCSNIFFLIGGWNADQLNTTTLPIIVSHTPAGASVKQVLHYGQEIGKPNFRRYDHGIIKNLLKYGSRIPPNYDLRKVTSRVYLYYGANDPLVSVTDVFALNDQLPNVGEMFRVPMDEFTHIDFAFGIDAPTLVYEPMISRILKEDAV</sequence>
<protein>
    <recommendedName>
        <fullName evidence="2">Lipase</fullName>
    </recommendedName>
</protein>
<dbReference type="Proteomes" id="UP000823941">
    <property type="component" value="Chromosome 29"/>
</dbReference>
<reference evidence="5 6" key="1">
    <citation type="submission" date="2021-06" db="EMBL/GenBank/DDBJ databases">
        <title>A haploid diamondback moth (Plutella xylostella L.) genome assembly resolves 31 chromosomes and identifies a diamide resistance mutation.</title>
        <authorList>
            <person name="Ward C.M."/>
            <person name="Perry K.D."/>
            <person name="Baker G."/>
            <person name="Powis K."/>
            <person name="Heckel D.G."/>
            <person name="Baxter S.W."/>
        </authorList>
    </citation>
    <scope>NUCLEOTIDE SEQUENCE [LARGE SCALE GENOMIC DNA]</scope>
    <source>
        <strain evidence="5 6">LV</strain>
        <tissue evidence="5">Single pupa</tissue>
    </source>
</reference>
<accession>A0ABQ7PU67</accession>
<gene>
    <name evidence="5" type="ORF">JYU34_021156</name>
</gene>
<keyword evidence="2" id="KW-0443">Lipid metabolism</keyword>
<evidence type="ECO:0000259" key="4">
    <source>
        <dbReference type="Pfam" id="PF04083"/>
    </source>
</evidence>
<dbReference type="InterPro" id="IPR006693">
    <property type="entry name" value="AB_hydrolase_lipase"/>
</dbReference>
<evidence type="ECO:0000313" key="6">
    <source>
        <dbReference type="Proteomes" id="UP000823941"/>
    </source>
</evidence>
<evidence type="ECO:0000256" key="3">
    <source>
        <dbReference type="SAM" id="SignalP"/>
    </source>
</evidence>
<dbReference type="PANTHER" id="PTHR11005">
    <property type="entry name" value="LYSOSOMAL ACID LIPASE-RELATED"/>
    <property type="match status" value="1"/>
</dbReference>
<dbReference type="EMBL" id="JAHIBW010000029">
    <property type="protein sequence ID" value="KAG7296059.1"/>
    <property type="molecule type" value="Genomic_DNA"/>
</dbReference>
<comment type="similarity">
    <text evidence="1 2">Belongs to the AB hydrolase superfamily. Lipase family.</text>
</comment>
<dbReference type="PIRSF" id="PIRSF000862">
    <property type="entry name" value="Steryl_ester_lip"/>
    <property type="match status" value="1"/>
</dbReference>
<dbReference type="InterPro" id="IPR029058">
    <property type="entry name" value="AB_hydrolase_fold"/>
</dbReference>
<evidence type="ECO:0000313" key="5">
    <source>
        <dbReference type="EMBL" id="KAG7296059.1"/>
    </source>
</evidence>
<dbReference type="Gene3D" id="3.40.50.1820">
    <property type="entry name" value="alpha/beta hydrolase"/>
    <property type="match status" value="1"/>
</dbReference>
<dbReference type="SUPFAM" id="SSF53474">
    <property type="entry name" value="alpha/beta-Hydrolases"/>
    <property type="match status" value="1"/>
</dbReference>